<dbReference type="PANTHER" id="PTHR30535">
    <property type="entry name" value="VITAMIN B12-BINDING PROTEIN"/>
    <property type="match status" value="1"/>
</dbReference>
<dbReference type="SUPFAM" id="SSF53807">
    <property type="entry name" value="Helical backbone' metal receptor"/>
    <property type="match status" value="1"/>
</dbReference>
<protein>
    <submittedName>
        <fullName evidence="5">PGF-CTERM-anchored ABC transporter substrate-binding protein</fullName>
    </submittedName>
</protein>
<comment type="caution">
    <text evidence="5">The sequence shown here is derived from an EMBL/GenBank/DDBJ whole genome shotgun (WGS) entry which is preliminary data.</text>
</comment>
<keyword evidence="3" id="KW-0472">Membrane</keyword>
<dbReference type="AlphaFoldDB" id="A0ABD5V088"/>
<dbReference type="InterPro" id="IPR026371">
    <property type="entry name" value="PGF_CTERM"/>
</dbReference>
<dbReference type="PROSITE" id="PS50983">
    <property type="entry name" value="FE_B12_PBP"/>
    <property type="match status" value="1"/>
</dbReference>
<gene>
    <name evidence="5" type="ORF">ACFQGH_04830</name>
</gene>
<keyword evidence="6" id="KW-1185">Reference proteome</keyword>
<keyword evidence="3" id="KW-1133">Transmembrane helix</keyword>
<dbReference type="Pfam" id="PF01497">
    <property type="entry name" value="Peripla_BP_2"/>
    <property type="match status" value="1"/>
</dbReference>
<dbReference type="PANTHER" id="PTHR30535:SF34">
    <property type="entry name" value="MOLYBDATE-BINDING PROTEIN MOLA"/>
    <property type="match status" value="1"/>
</dbReference>
<feature type="region of interest" description="Disordered" evidence="2">
    <location>
        <begin position="313"/>
        <end position="342"/>
    </location>
</feature>
<dbReference type="Proteomes" id="UP001596312">
    <property type="component" value="Unassembled WGS sequence"/>
</dbReference>
<keyword evidence="1" id="KW-0732">Signal</keyword>
<dbReference type="InterPro" id="IPR026469">
    <property type="entry name" value="Peripla_PGF_1"/>
</dbReference>
<dbReference type="NCBIfam" id="TIGR04126">
    <property type="entry name" value="PGF_CTERM"/>
    <property type="match status" value="1"/>
</dbReference>
<evidence type="ECO:0000259" key="4">
    <source>
        <dbReference type="PROSITE" id="PS50983"/>
    </source>
</evidence>
<keyword evidence="3" id="KW-0812">Transmembrane</keyword>
<dbReference type="NCBIfam" id="TIGR04281">
    <property type="entry name" value="peripla_PGF_1"/>
    <property type="match status" value="1"/>
</dbReference>
<dbReference type="RefSeq" id="WP_340603024.1">
    <property type="nucleotide sequence ID" value="NZ_JBBMXV010000001.1"/>
</dbReference>
<feature type="domain" description="Fe/B12 periplasmic-binding" evidence="4">
    <location>
        <begin position="58"/>
        <end position="308"/>
    </location>
</feature>
<evidence type="ECO:0000313" key="5">
    <source>
        <dbReference type="EMBL" id="MFC6904519.1"/>
    </source>
</evidence>
<evidence type="ECO:0000256" key="2">
    <source>
        <dbReference type="SAM" id="MobiDB-lite"/>
    </source>
</evidence>
<dbReference type="InterPro" id="IPR002491">
    <property type="entry name" value="ABC_transptr_periplasmic_BD"/>
</dbReference>
<accession>A0ABD5V088</accession>
<dbReference type="InterPro" id="IPR050902">
    <property type="entry name" value="ABC_Transporter_SBP"/>
</dbReference>
<reference evidence="5 6" key="1">
    <citation type="journal article" date="2019" name="Int. J. Syst. Evol. Microbiol.">
        <title>The Global Catalogue of Microorganisms (GCM) 10K type strain sequencing project: providing services to taxonomists for standard genome sequencing and annotation.</title>
        <authorList>
            <consortium name="The Broad Institute Genomics Platform"/>
            <consortium name="The Broad Institute Genome Sequencing Center for Infectious Disease"/>
            <person name="Wu L."/>
            <person name="Ma J."/>
        </authorList>
    </citation>
    <scope>NUCLEOTIDE SEQUENCE [LARGE SCALE GENOMIC DNA]</scope>
    <source>
        <strain evidence="5 6">CGMCC 1.3240</strain>
    </source>
</reference>
<dbReference type="GO" id="GO:0005886">
    <property type="term" value="C:plasma membrane"/>
    <property type="evidence" value="ECO:0007669"/>
    <property type="project" value="UniProtKB-SubCell"/>
</dbReference>
<dbReference type="InterPro" id="IPR054828">
    <property type="entry name" value="Vit_B12_bind_prot"/>
</dbReference>
<proteinExistence type="predicted"/>
<dbReference type="Gene3D" id="3.40.50.1980">
    <property type="entry name" value="Nitrogenase molybdenum iron protein domain"/>
    <property type="match status" value="2"/>
</dbReference>
<dbReference type="GO" id="GO:0030115">
    <property type="term" value="C:S-layer"/>
    <property type="evidence" value="ECO:0007669"/>
    <property type="project" value="UniProtKB-SubCell"/>
</dbReference>
<organism evidence="5 6">
    <name type="scientific">Halalkalicoccus tibetensis</name>
    <dbReference type="NCBI Taxonomy" id="175632"/>
    <lineage>
        <taxon>Archaea</taxon>
        <taxon>Methanobacteriati</taxon>
        <taxon>Methanobacteriota</taxon>
        <taxon>Stenosarchaea group</taxon>
        <taxon>Halobacteria</taxon>
        <taxon>Halobacteriales</taxon>
        <taxon>Halococcaceae</taxon>
        <taxon>Halalkalicoccus</taxon>
    </lineage>
</organism>
<evidence type="ECO:0000256" key="3">
    <source>
        <dbReference type="SAM" id="Phobius"/>
    </source>
</evidence>
<evidence type="ECO:0000256" key="1">
    <source>
        <dbReference type="ARBA" id="ARBA00022729"/>
    </source>
</evidence>
<dbReference type="NCBIfam" id="NF038402">
    <property type="entry name" value="TroA_like"/>
    <property type="match status" value="1"/>
</dbReference>
<dbReference type="Pfam" id="PF18204">
    <property type="entry name" value="PGF-CTERM"/>
    <property type="match status" value="1"/>
</dbReference>
<dbReference type="EMBL" id="JBHSXQ010000001">
    <property type="protein sequence ID" value="MFC6904519.1"/>
    <property type="molecule type" value="Genomic_DNA"/>
</dbReference>
<evidence type="ECO:0000313" key="6">
    <source>
        <dbReference type="Proteomes" id="UP001596312"/>
    </source>
</evidence>
<feature type="transmembrane region" description="Helical" evidence="3">
    <location>
        <begin position="344"/>
        <end position="362"/>
    </location>
</feature>
<name>A0ABD5V088_9EURY</name>
<sequence>MNRVFTVVVALLVLTSTFGAGAVGAHGGVASAQPTCEFPVSVTDATGEEISLDEEPERVVAMQPSDAQTLWEIDAREKVVGMPVGQYTEYLEGHDEPEDITGDDDLTVNTEQVIELEPDVVFASAVADEDQVEQLRDAGLTVYQVQDATSIDDVEENVETFGQLTGECEGAAETLEWMDEEIGTIEEAVEGEDEPTVLFAMGDGFTTGEGTFIEDVIETSGAENLGTEAGIEFYGQISEEVVISEDPDWIVYPEGNFDEPPVSDQVLESTTAGQEEQIATVDANQMNQPGPQVVYAIHDLAETFHPDAYAAAQDDAAEEADEMDETEETDEEPADEPAEEDQPGFGVVAALVALAAAGLLFFRRR</sequence>
<feature type="compositionally biased region" description="Acidic residues" evidence="2">
    <location>
        <begin position="315"/>
        <end position="342"/>
    </location>
</feature>